<dbReference type="Proteomes" id="UP000006729">
    <property type="component" value="Chromosome 4"/>
</dbReference>
<evidence type="ECO:0000313" key="2">
    <source>
        <dbReference type="Proteomes" id="UP000006729"/>
    </source>
</evidence>
<evidence type="ECO:0000313" key="1">
    <source>
        <dbReference type="EMBL" id="KAI9396682.1"/>
    </source>
</evidence>
<accession>A0ACC0T568</accession>
<gene>
    <name evidence="1" type="ORF">POPTR_004G171500v4</name>
</gene>
<keyword evidence="2" id="KW-1185">Reference proteome</keyword>
<organism evidence="1 2">
    <name type="scientific">Populus trichocarpa</name>
    <name type="common">Western balsam poplar</name>
    <name type="synonym">Populus balsamifera subsp. trichocarpa</name>
    <dbReference type="NCBI Taxonomy" id="3694"/>
    <lineage>
        <taxon>Eukaryota</taxon>
        <taxon>Viridiplantae</taxon>
        <taxon>Streptophyta</taxon>
        <taxon>Embryophyta</taxon>
        <taxon>Tracheophyta</taxon>
        <taxon>Spermatophyta</taxon>
        <taxon>Magnoliopsida</taxon>
        <taxon>eudicotyledons</taxon>
        <taxon>Gunneridae</taxon>
        <taxon>Pentapetalae</taxon>
        <taxon>rosids</taxon>
        <taxon>fabids</taxon>
        <taxon>Malpighiales</taxon>
        <taxon>Salicaceae</taxon>
        <taxon>Saliceae</taxon>
        <taxon>Populus</taxon>
    </lineage>
</organism>
<protein>
    <submittedName>
        <fullName evidence="1">Uncharacterized protein</fullName>
    </submittedName>
</protein>
<proteinExistence type="predicted"/>
<comment type="caution">
    <text evidence="1">The sequence shown here is derived from an EMBL/GenBank/DDBJ whole genome shotgun (WGS) entry which is preliminary data.</text>
</comment>
<dbReference type="EMBL" id="CM009293">
    <property type="protein sequence ID" value="KAI9396682.1"/>
    <property type="molecule type" value="Genomic_DNA"/>
</dbReference>
<name>A0ACC0T568_POPTR</name>
<sequence length="304" mass="34300">MGEIEKPRPRIVWNRLFTTSTDANDIDGLFAVKSTKLEDSFSLQKERRILGRFLGSNEVIGCYGDCVSVERGVFKYSLLLEYAPKGSLLNLMKDYGGRGPESHVRKYTQMLLKGLSCIYYNGHVHCDLKLANILVFPCRDHGVKGHHLKIADFGLAREPGEDDSDKLLHMYQYRGTPCYMSPESVQFVEITSALDIWSLGCIAVEMIKGRIAWVTLDSKELFNKLVRGNESPMIPENMPEKGKDFLRGCFERDHCERWSADSLLTHSFILDELLPPVETKTGELSSSHIDGVVLSVVNFVLCSN</sequence>
<reference evidence="1 2" key="1">
    <citation type="journal article" date="2006" name="Science">
        <title>The genome of black cottonwood, Populus trichocarpa (Torr. &amp; Gray).</title>
        <authorList>
            <person name="Tuskan G.A."/>
            <person name="Difazio S."/>
            <person name="Jansson S."/>
            <person name="Bohlmann J."/>
            <person name="Grigoriev I."/>
            <person name="Hellsten U."/>
            <person name="Putnam N."/>
            <person name="Ralph S."/>
            <person name="Rombauts S."/>
            <person name="Salamov A."/>
            <person name="Schein J."/>
            <person name="Sterck L."/>
            <person name="Aerts A."/>
            <person name="Bhalerao R.R."/>
            <person name="Bhalerao R.P."/>
            <person name="Blaudez D."/>
            <person name="Boerjan W."/>
            <person name="Brun A."/>
            <person name="Brunner A."/>
            <person name="Busov V."/>
            <person name="Campbell M."/>
            <person name="Carlson J."/>
            <person name="Chalot M."/>
            <person name="Chapman J."/>
            <person name="Chen G.L."/>
            <person name="Cooper D."/>
            <person name="Coutinho P.M."/>
            <person name="Couturier J."/>
            <person name="Covert S."/>
            <person name="Cronk Q."/>
            <person name="Cunningham R."/>
            <person name="Davis J."/>
            <person name="Degroeve S."/>
            <person name="Dejardin A."/>
            <person name="Depamphilis C."/>
            <person name="Detter J."/>
            <person name="Dirks B."/>
            <person name="Dubchak I."/>
            <person name="Duplessis S."/>
            <person name="Ehlting J."/>
            <person name="Ellis B."/>
            <person name="Gendler K."/>
            <person name="Goodstein D."/>
            <person name="Gribskov M."/>
            <person name="Grimwood J."/>
            <person name="Groover A."/>
            <person name="Gunter L."/>
            <person name="Hamberger B."/>
            <person name="Heinze B."/>
            <person name="Helariutta Y."/>
            <person name="Henrissat B."/>
            <person name="Holligan D."/>
            <person name="Holt R."/>
            <person name="Huang W."/>
            <person name="Islam-Faridi N."/>
            <person name="Jones S."/>
            <person name="Jones-Rhoades M."/>
            <person name="Jorgensen R."/>
            <person name="Joshi C."/>
            <person name="Kangasjarvi J."/>
            <person name="Karlsson J."/>
            <person name="Kelleher C."/>
            <person name="Kirkpatrick R."/>
            <person name="Kirst M."/>
            <person name="Kohler A."/>
            <person name="Kalluri U."/>
            <person name="Larimer F."/>
            <person name="Leebens-Mack J."/>
            <person name="Leple J.C."/>
            <person name="Locascio P."/>
            <person name="Lou Y."/>
            <person name="Lucas S."/>
            <person name="Martin F."/>
            <person name="Montanini B."/>
            <person name="Napoli C."/>
            <person name="Nelson D.R."/>
            <person name="Nelson C."/>
            <person name="Nieminen K."/>
            <person name="Nilsson O."/>
            <person name="Pereda V."/>
            <person name="Peter G."/>
            <person name="Philippe R."/>
            <person name="Pilate G."/>
            <person name="Poliakov A."/>
            <person name="Razumovskaya J."/>
            <person name="Richardson P."/>
            <person name="Rinaldi C."/>
            <person name="Ritland K."/>
            <person name="Rouze P."/>
            <person name="Ryaboy D."/>
            <person name="Schmutz J."/>
            <person name="Schrader J."/>
            <person name="Segerman B."/>
            <person name="Shin H."/>
            <person name="Siddiqui A."/>
            <person name="Sterky F."/>
            <person name="Terry A."/>
            <person name="Tsai C.J."/>
            <person name="Uberbacher E."/>
            <person name="Unneberg P."/>
            <person name="Vahala J."/>
            <person name="Wall K."/>
            <person name="Wessler S."/>
            <person name="Yang G."/>
            <person name="Yin T."/>
            <person name="Douglas C."/>
            <person name="Marra M."/>
            <person name="Sandberg G."/>
            <person name="Van de Peer Y."/>
            <person name="Rokhsar D."/>
        </authorList>
    </citation>
    <scope>NUCLEOTIDE SEQUENCE [LARGE SCALE GENOMIC DNA]</scope>
    <source>
        <strain evidence="2">cv. Nisqually</strain>
    </source>
</reference>